<evidence type="ECO:0000313" key="3">
    <source>
        <dbReference type="Proteomes" id="UP001396334"/>
    </source>
</evidence>
<proteinExistence type="predicted"/>
<sequence length="83" mass="9407">MCLHLGNTLTLSPFTYSSKHIAQLSTSTTALEQDADSPYMWTGICFSSPSTKLVGFSSEERFDRQKHSKSRQMMRPRLITTTM</sequence>
<accession>A0ABR2TCA3</accession>
<evidence type="ECO:0000313" key="2">
    <source>
        <dbReference type="EMBL" id="KAK9034839.1"/>
    </source>
</evidence>
<keyword evidence="3" id="KW-1185">Reference proteome</keyword>
<feature type="region of interest" description="Disordered" evidence="1">
    <location>
        <begin position="58"/>
        <end position="83"/>
    </location>
</feature>
<gene>
    <name evidence="2" type="ORF">V6N11_076896</name>
</gene>
<dbReference type="Proteomes" id="UP001396334">
    <property type="component" value="Unassembled WGS sequence"/>
</dbReference>
<protein>
    <submittedName>
        <fullName evidence="2">Uncharacterized protein</fullName>
    </submittedName>
</protein>
<comment type="caution">
    <text evidence="2">The sequence shown here is derived from an EMBL/GenBank/DDBJ whole genome shotgun (WGS) entry which is preliminary data.</text>
</comment>
<name>A0ABR2TCA3_9ROSI</name>
<organism evidence="2 3">
    <name type="scientific">Hibiscus sabdariffa</name>
    <name type="common">roselle</name>
    <dbReference type="NCBI Taxonomy" id="183260"/>
    <lineage>
        <taxon>Eukaryota</taxon>
        <taxon>Viridiplantae</taxon>
        <taxon>Streptophyta</taxon>
        <taxon>Embryophyta</taxon>
        <taxon>Tracheophyta</taxon>
        <taxon>Spermatophyta</taxon>
        <taxon>Magnoliopsida</taxon>
        <taxon>eudicotyledons</taxon>
        <taxon>Gunneridae</taxon>
        <taxon>Pentapetalae</taxon>
        <taxon>rosids</taxon>
        <taxon>malvids</taxon>
        <taxon>Malvales</taxon>
        <taxon>Malvaceae</taxon>
        <taxon>Malvoideae</taxon>
        <taxon>Hibiscus</taxon>
    </lineage>
</organism>
<reference evidence="2 3" key="1">
    <citation type="journal article" date="2024" name="G3 (Bethesda)">
        <title>Genome assembly of Hibiscus sabdariffa L. provides insights into metabolisms of medicinal natural products.</title>
        <authorList>
            <person name="Kim T."/>
        </authorList>
    </citation>
    <scope>NUCLEOTIDE SEQUENCE [LARGE SCALE GENOMIC DNA]</scope>
    <source>
        <strain evidence="2">TK-2024</strain>
        <tissue evidence="2">Old leaves</tissue>
    </source>
</reference>
<evidence type="ECO:0000256" key="1">
    <source>
        <dbReference type="SAM" id="MobiDB-lite"/>
    </source>
</evidence>
<dbReference type="EMBL" id="JBBPBN010000006">
    <property type="protein sequence ID" value="KAK9034839.1"/>
    <property type="molecule type" value="Genomic_DNA"/>
</dbReference>